<protein>
    <submittedName>
        <fullName evidence="1">Leucine-rich repeat extensin-like protein 5</fullName>
    </submittedName>
</protein>
<comment type="caution">
    <text evidence="1">The sequence shown here is derived from an EMBL/GenBank/DDBJ whole genome shotgun (WGS) entry which is preliminary data.</text>
</comment>
<name>A0A1Y2ELS2_9BASI</name>
<keyword evidence="2" id="KW-1185">Reference proteome</keyword>
<dbReference type="OrthoDB" id="3344725at2759"/>
<sequence length="213" mass="23465">MDPQYYTQFNSAQPAAPSTNTSLAQLLHRADVLSTAFNSHHSSSFNNVQSVQSACTQLQNLLSLPSTPVTRSRPEGGMKERGMVKVQEVIEEALAAVRDDLGKMERDVEQLNALLFEADLFLATPGTALQHGLNPREALTHVSGLFAQYQSELIRLREVLADFTTEEIQVEEFVEEWRVMKEVDKGQEAELSDLVDVLGSWGATGGGLDVEMS</sequence>
<evidence type="ECO:0000313" key="1">
    <source>
        <dbReference type="EMBL" id="ORY72216.1"/>
    </source>
</evidence>
<proteinExistence type="predicted"/>
<reference evidence="1 2" key="1">
    <citation type="submission" date="2016-07" db="EMBL/GenBank/DDBJ databases">
        <title>Pervasive Adenine N6-methylation of Active Genes in Fungi.</title>
        <authorList>
            <consortium name="DOE Joint Genome Institute"/>
            <person name="Mondo S.J."/>
            <person name="Dannebaum R.O."/>
            <person name="Kuo R.C."/>
            <person name="Labutti K."/>
            <person name="Haridas S."/>
            <person name="Kuo A."/>
            <person name="Salamov A."/>
            <person name="Ahrendt S.R."/>
            <person name="Lipzen A."/>
            <person name="Sullivan W."/>
            <person name="Andreopoulos W.B."/>
            <person name="Clum A."/>
            <person name="Lindquist E."/>
            <person name="Daum C."/>
            <person name="Ramamoorthy G.K."/>
            <person name="Gryganskyi A."/>
            <person name="Culley D."/>
            <person name="Magnuson J.K."/>
            <person name="James T.Y."/>
            <person name="O'Malley M.A."/>
            <person name="Stajich J.E."/>
            <person name="Spatafora J.W."/>
            <person name="Visel A."/>
            <person name="Grigoriev I.V."/>
        </authorList>
    </citation>
    <scope>NUCLEOTIDE SEQUENCE [LARGE SCALE GENOMIC DNA]</scope>
    <source>
        <strain evidence="1 2">62-1032</strain>
    </source>
</reference>
<organism evidence="1 2">
    <name type="scientific">Leucosporidium creatinivorum</name>
    <dbReference type="NCBI Taxonomy" id="106004"/>
    <lineage>
        <taxon>Eukaryota</taxon>
        <taxon>Fungi</taxon>
        <taxon>Dikarya</taxon>
        <taxon>Basidiomycota</taxon>
        <taxon>Pucciniomycotina</taxon>
        <taxon>Microbotryomycetes</taxon>
        <taxon>Leucosporidiales</taxon>
        <taxon>Leucosporidium</taxon>
    </lineage>
</organism>
<accession>A0A1Y2ELS2</accession>
<dbReference type="Proteomes" id="UP000193467">
    <property type="component" value="Unassembled WGS sequence"/>
</dbReference>
<dbReference type="AlphaFoldDB" id="A0A1Y2ELS2"/>
<dbReference type="InParanoid" id="A0A1Y2ELS2"/>
<gene>
    <name evidence="1" type="ORF">BCR35DRAFT_334091</name>
</gene>
<dbReference type="EMBL" id="MCGR01000053">
    <property type="protein sequence ID" value="ORY72216.1"/>
    <property type="molecule type" value="Genomic_DNA"/>
</dbReference>
<evidence type="ECO:0000313" key="2">
    <source>
        <dbReference type="Proteomes" id="UP000193467"/>
    </source>
</evidence>